<evidence type="ECO:0000313" key="1">
    <source>
        <dbReference type="EMBL" id="CBH74197.1"/>
    </source>
</evidence>
<dbReference type="EMBL" id="CABL01000001">
    <property type="protein sequence ID" value="CBH74197.1"/>
    <property type="molecule type" value="Genomic_DNA"/>
</dbReference>
<sequence>MWPGPTKIDCPAESYDTKAWLTFWLLASEGGGAEADTSAACDALPGSAFPPITAGSPFAV</sequence>
<proteinExistence type="predicted"/>
<accession>E6PCL3</accession>
<dbReference type="AlphaFoldDB" id="E6PCL3"/>
<comment type="caution">
    <text evidence="1">The sequence shown here is derived from an EMBL/GenBank/DDBJ whole genome shotgun (WGS) entry which is preliminary data.</text>
</comment>
<protein>
    <submittedName>
        <fullName evidence="1">Uncharacterized protein</fullName>
    </submittedName>
</protein>
<organism evidence="1">
    <name type="scientific">mine drainage metagenome</name>
    <dbReference type="NCBI Taxonomy" id="410659"/>
    <lineage>
        <taxon>unclassified sequences</taxon>
        <taxon>metagenomes</taxon>
        <taxon>ecological metagenomes</taxon>
    </lineage>
</organism>
<reference evidence="1" key="1">
    <citation type="submission" date="2009-10" db="EMBL/GenBank/DDBJ databases">
        <title>Diversity of trophic interactions inside an arsenic-rich microbial ecosystem.</title>
        <authorList>
            <person name="Bertin P.N."/>
            <person name="Heinrich-Salmeron A."/>
            <person name="Pelletier E."/>
            <person name="Goulhen-Chollet F."/>
            <person name="Arsene-Ploetze F."/>
            <person name="Gallien S."/>
            <person name="Calteau A."/>
            <person name="Vallenet D."/>
            <person name="Casiot C."/>
            <person name="Chane-Woon-Ming B."/>
            <person name="Giloteaux L."/>
            <person name="Barakat M."/>
            <person name="Bonnefoy V."/>
            <person name="Bruneel O."/>
            <person name="Chandler M."/>
            <person name="Cleiss J."/>
            <person name="Duran R."/>
            <person name="Elbaz-Poulichet F."/>
            <person name="Fonknechten N."/>
            <person name="Lauga B."/>
            <person name="Mornico D."/>
            <person name="Ortet P."/>
            <person name="Schaeffer C."/>
            <person name="Siguier P."/>
            <person name="Alexander Thil Smith A."/>
            <person name="Van Dorsselaer A."/>
            <person name="Weissenbach J."/>
            <person name="Medigue C."/>
            <person name="Le Paslier D."/>
        </authorList>
    </citation>
    <scope>NUCLEOTIDE SEQUENCE</scope>
</reference>
<name>E6PCL3_9ZZZZ</name>
<gene>
    <name evidence="1" type="ORF">CARN1_2083</name>
</gene>